<keyword evidence="3 9" id="KW-0158">Chromosome</keyword>
<keyword evidence="7 9" id="KW-0131">Cell cycle</keyword>
<accession>A0AAJ7J7V8</accession>
<keyword evidence="4 9" id="KW-0132">Cell division</keyword>
<dbReference type="Gene3D" id="1.10.287.1880">
    <property type="match status" value="1"/>
</dbReference>
<protein>
    <recommendedName>
        <fullName evidence="9">Protein zwilch</fullName>
    </recommendedName>
</protein>
<dbReference type="RefSeq" id="XP_017886891.1">
    <property type="nucleotide sequence ID" value="XM_018031402.2"/>
</dbReference>
<keyword evidence="8 9" id="KW-0137">Centromere</keyword>
<comment type="subunit">
    <text evidence="9">Component of the RZZ complex.</text>
</comment>
<organism evidence="10 11">
    <name type="scientific">Ceratina calcarata</name>
    <dbReference type="NCBI Taxonomy" id="156304"/>
    <lineage>
        <taxon>Eukaryota</taxon>
        <taxon>Metazoa</taxon>
        <taxon>Ecdysozoa</taxon>
        <taxon>Arthropoda</taxon>
        <taxon>Hexapoda</taxon>
        <taxon>Insecta</taxon>
        <taxon>Pterygota</taxon>
        <taxon>Neoptera</taxon>
        <taxon>Endopterygota</taxon>
        <taxon>Hymenoptera</taxon>
        <taxon>Apocrita</taxon>
        <taxon>Aculeata</taxon>
        <taxon>Apoidea</taxon>
        <taxon>Anthophila</taxon>
        <taxon>Apidae</taxon>
        <taxon>Ceratina</taxon>
        <taxon>Zadontomerus</taxon>
    </lineage>
</organism>
<dbReference type="GeneID" id="108629045"/>
<dbReference type="Pfam" id="PF09817">
    <property type="entry name" value="Zwilch"/>
    <property type="match status" value="1"/>
</dbReference>
<evidence type="ECO:0000256" key="2">
    <source>
        <dbReference type="ARBA" id="ARBA00009062"/>
    </source>
</evidence>
<evidence type="ECO:0000256" key="6">
    <source>
        <dbReference type="ARBA" id="ARBA00022838"/>
    </source>
</evidence>
<dbReference type="InterPro" id="IPR018630">
    <property type="entry name" value="Zwilch"/>
</dbReference>
<dbReference type="GO" id="GO:0034501">
    <property type="term" value="P:protein localization to kinetochore"/>
    <property type="evidence" value="ECO:0007669"/>
    <property type="project" value="UniProtKB-UniRule"/>
</dbReference>
<comment type="subcellular location">
    <subcellularLocation>
        <location evidence="1 9">Chromosome</location>
        <location evidence="1 9">Centromere</location>
        <location evidence="1 9">Kinetochore</location>
    </subcellularLocation>
</comment>
<dbReference type="Proteomes" id="UP000694925">
    <property type="component" value="Unplaced"/>
</dbReference>
<evidence type="ECO:0000256" key="1">
    <source>
        <dbReference type="ARBA" id="ARBA00004629"/>
    </source>
</evidence>
<comment type="function">
    <text evidence="9">Essential component of the mitotic checkpoint, which prevents cells from prematurely exiting mitosis. Required for the assembly of the dynein-dynactin and MAD1-MAD2 complexes onto kinetochores. Its function related to the spindle assembly machinery is proposed to depend on its association in the mitotic RZZ complex.</text>
</comment>
<gene>
    <name evidence="11" type="primary">LOC108629045</name>
</gene>
<evidence type="ECO:0000256" key="8">
    <source>
        <dbReference type="ARBA" id="ARBA00023328"/>
    </source>
</evidence>
<dbReference type="PANTHER" id="PTHR15995">
    <property type="entry name" value="PROTEIN ZWILCH HOMOLOG"/>
    <property type="match status" value="1"/>
</dbReference>
<keyword evidence="10" id="KW-1185">Reference proteome</keyword>
<evidence type="ECO:0000256" key="3">
    <source>
        <dbReference type="ARBA" id="ARBA00022454"/>
    </source>
</evidence>
<evidence type="ECO:0000256" key="9">
    <source>
        <dbReference type="RuleBase" id="RU369076"/>
    </source>
</evidence>
<proteinExistence type="inferred from homology"/>
<evidence type="ECO:0000256" key="5">
    <source>
        <dbReference type="ARBA" id="ARBA00022776"/>
    </source>
</evidence>
<comment type="similarity">
    <text evidence="2 9">Belongs to the ZWILCH family.</text>
</comment>
<dbReference type="GO" id="GO:0007094">
    <property type="term" value="P:mitotic spindle assembly checkpoint signaling"/>
    <property type="evidence" value="ECO:0007669"/>
    <property type="project" value="UniProtKB-UniRule"/>
</dbReference>
<dbReference type="Gene3D" id="1.20.58.730">
    <property type="match status" value="1"/>
</dbReference>
<evidence type="ECO:0000256" key="4">
    <source>
        <dbReference type="ARBA" id="ARBA00022618"/>
    </source>
</evidence>
<keyword evidence="6 9" id="KW-0995">Kinetochore</keyword>
<evidence type="ECO:0000313" key="10">
    <source>
        <dbReference type="Proteomes" id="UP000694925"/>
    </source>
</evidence>
<dbReference type="AlphaFoldDB" id="A0AAJ7J7V8"/>
<dbReference type="GO" id="GO:1990423">
    <property type="term" value="C:RZZ complex"/>
    <property type="evidence" value="ECO:0007669"/>
    <property type="project" value="UniProtKB-UniRule"/>
</dbReference>
<reference evidence="11" key="1">
    <citation type="submission" date="2025-08" db="UniProtKB">
        <authorList>
            <consortium name="RefSeq"/>
        </authorList>
    </citation>
    <scope>IDENTIFICATION</scope>
    <source>
        <tissue evidence="11">Whole body</tissue>
    </source>
</reference>
<name>A0AAJ7J7V8_9HYME</name>
<dbReference type="GO" id="GO:0051301">
    <property type="term" value="P:cell division"/>
    <property type="evidence" value="ECO:0007669"/>
    <property type="project" value="UniProtKB-UniRule"/>
</dbReference>
<dbReference type="KEGG" id="ccal:108629045"/>
<dbReference type="PANTHER" id="PTHR15995:SF1">
    <property type="entry name" value="PROTEIN ZWILCH HOMOLOG"/>
    <property type="match status" value="1"/>
</dbReference>
<evidence type="ECO:0000313" key="11">
    <source>
        <dbReference type="RefSeq" id="XP_017886891.1"/>
    </source>
</evidence>
<evidence type="ECO:0000256" key="7">
    <source>
        <dbReference type="ARBA" id="ARBA00023306"/>
    </source>
</evidence>
<keyword evidence="5 9" id="KW-0498">Mitosis</keyword>
<sequence length="612" mass="71218">MLLKYEELKHILDPSIKISNFRLSYVNRIFPELKNTPCIILHKETHLCDSPSDQFIYTANDETSQLDLTGSPLKYSFGEVDFDDSTVTLLKQNWCKDEEKYLPLSRTEACAALNECIRFLNNTFPPIFALCDEKDKKRSRLLGTIIEGEWFTTIEVYSDGIETIENVKKSSNFFQQHLELSHACEQDINISAFNTFNLFGTKEETFEWNDNKENNFQGSLSVEVDTCTLSLHSPTSSSKNNLVVQVVTNSDKNGLSELWKQLLMLNQYLDIIENYRKNAHFRHSSKPLEFSKDFISPYKEDHDNVLNNINLLLNGDYGYREKKGSNEHFLNGEEVDTDIRIYQYIENLPFRSNLDFTDFLWELLIKNSSYFEMIECMHTVFENIIMNGYLPQINFTNSTRFAKMIANQHQENIISNLLSGSLPLEYVIDMGFEKLCKDYMYVLISTRFGELHNIQKELKNMTCNEFSVDTYRNKLIYLAQIHICLEFMLLLQDNLECSNDDLRALFYCAFKQYVGEKSPLKDHQDLHKNRIYTLTASLPITAVDNLNKEMPNTRRISLSSQSQLSKLTTIRYYSHSPIFPTNIYPLDQSNLTNEGYHAITAICSSNKFRIQK</sequence>